<comment type="similarity">
    <text evidence="3">Belongs to the bacterial ribosomal protein bS16 family.</text>
</comment>
<dbReference type="NCBIfam" id="TIGR00002">
    <property type="entry name" value="S16"/>
    <property type="match status" value="1"/>
</dbReference>
<accession>A0A4D6YKC4</accession>
<dbReference type="PANTHER" id="PTHR12919">
    <property type="entry name" value="30S RIBOSOMAL PROTEIN S16"/>
    <property type="match status" value="1"/>
</dbReference>
<organism evidence="4 5">
    <name type="scientific">Buchnera aphidicola</name>
    <name type="common">Stegophylla sp.</name>
    <dbReference type="NCBI Taxonomy" id="2315800"/>
    <lineage>
        <taxon>Bacteria</taxon>
        <taxon>Pseudomonadati</taxon>
        <taxon>Pseudomonadota</taxon>
        <taxon>Gammaproteobacteria</taxon>
        <taxon>Enterobacterales</taxon>
        <taxon>Erwiniaceae</taxon>
        <taxon>Buchnera</taxon>
    </lineage>
</organism>
<evidence type="ECO:0000256" key="3">
    <source>
        <dbReference type="HAMAP-Rule" id="MF_00385"/>
    </source>
</evidence>
<dbReference type="GO" id="GO:0005737">
    <property type="term" value="C:cytoplasm"/>
    <property type="evidence" value="ECO:0007669"/>
    <property type="project" value="UniProtKB-ARBA"/>
</dbReference>
<dbReference type="InterPro" id="IPR023803">
    <property type="entry name" value="Ribosomal_bS16_dom_sf"/>
</dbReference>
<dbReference type="OrthoDB" id="9807878at2"/>
<dbReference type="RefSeq" id="WP_158351898.1">
    <property type="nucleotide sequence ID" value="NZ_CP032998.1"/>
</dbReference>
<dbReference type="Gene3D" id="3.30.1320.10">
    <property type="match status" value="1"/>
</dbReference>
<dbReference type="Proteomes" id="UP000298636">
    <property type="component" value="Chromosome"/>
</dbReference>
<dbReference type="PANTHER" id="PTHR12919:SF20">
    <property type="entry name" value="SMALL RIBOSOMAL SUBUNIT PROTEIN BS16M"/>
    <property type="match status" value="1"/>
</dbReference>
<evidence type="ECO:0000313" key="4">
    <source>
        <dbReference type="EMBL" id="QCI26414.1"/>
    </source>
</evidence>
<evidence type="ECO:0000313" key="5">
    <source>
        <dbReference type="Proteomes" id="UP000298636"/>
    </source>
</evidence>
<reference evidence="4 5" key="1">
    <citation type="submission" date="2018-10" db="EMBL/GenBank/DDBJ databases">
        <title>Comparative functional genomics of the obligate endosymbiont Buchnera aphidicola.</title>
        <authorList>
            <person name="Chong R.A."/>
        </authorList>
    </citation>
    <scope>NUCLEOTIDE SEQUENCE [LARGE SCALE GENOMIC DNA]</scope>
    <source>
        <strain evidence="4 5">Ssp</strain>
    </source>
</reference>
<dbReference type="AlphaFoldDB" id="A0A4D6YKC4"/>
<protein>
    <recommendedName>
        <fullName evidence="3">Small ribosomal subunit protein bS16</fullName>
    </recommendedName>
</protein>
<dbReference type="HAMAP" id="MF_00385">
    <property type="entry name" value="Ribosomal_bS16"/>
    <property type="match status" value="1"/>
</dbReference>
<dbReference type="GO" id="GO:0003735">
    <property type="term" value="F:structural constituent of ribosome"/>
    <property type="evidence" value="ECO:0007669"/>
    <property type="project" value="InterPro"/>
</dbReference>
<dbReference type="GO" id="GO:0015935">
    <property type="term" value="C:small ribosomal subunit"/>
    <property type="evidence" value="ECO:0007669"/>
    <property type="project" value="TreeGrafter"/>
</dbReference>
<keyword evidence="5" id="KW-1185">Reference proteome</keyword>
<dbReference type="EMBL" id="CP032998">
    <property type="protein sequence ID" value="QCI26414.1"/>
    <property type="molecule type" value="Genomic_DNA"/>
</dbReference>
<sequence>MVKIRLALHGAKKKPFYKIVVADSRFPRNGRFIENIGFFNPNINQKSKKINLNLNRIDYWIKNGAKMSERIKTIIKKIKKNNFLHNKN</sequence>
<gene>
    <name evidence="3" type="primary">rpsP</name>
    <name evidence="4" type="ORF">D9V79_01225</name>
</gene>
<keyword evidence="1 3" id="KW-0689">Ribosomal protein</keyword>
<evidence type="ECO:0000256" key="1">
    <source>
        <dbReference type="ARBA" id="ARBA00022980"/>
    </source>
</evidence>
<evidence type="ECO:0000256" key="2">
    <source>
        <dbReference type="ARBA" id="ARBA00023274"/>
    </source>
</evidence>
<proteinExistence type="inferred from homology"/>
<name>A0A4D6YKC4_9GAMM</name>
<keyword evidence="2 3" id="KW-0687">Ribonucleoprotein</keyword>
<dbReference type="GO" id="GO:0006412">
    <property type="term" value="P:translation"/>
    <property type="evidence" value="ECO:0007669"/>
    <property type="project" value="UniProtKB-UniRule"/>
</dbReference>
<dbReference type="SUPFAM" id="SSF54565">
    <property type="entry name" value="Ribosomal protein S16"/>
    <property type="match status" value="1"/>
</dbReference>
<dbReference type="InterPro" id="IPR000307">
    <property type="entry name" value="Ribosomal_bS16"/>
</dbReference>
<dbReference type="Pfam" id="PF00886">
    <property type="entry name" value="Ribosomal_S16"/>
    <property type="match status" value="1"/>
</dbReference>